<keyword evidence="1" id="KW-1133">Transmembrane helix</keyword>
<dbReference type="Gene3D" id="2.60.120.1440">
    <property type="match status" value="1"/>
</dbReference>
<comment type="caution">
    <text evidence="4">The sequence shown here is derived from an EMBL/GenBank/DDBJ whole genome shotgun (WGS) entry which is preliminary data.</text>
</comment>
<dbReference type="InterPro" id="IPR006860">
    <property type="entry name" value="FecR"/>
</dbReference>
<dbReference type="Pfam" id="PF16344">
    <property type="entry name" value="FecR_C"/>
    <property type="match status" value="1"/>
</dbReference>
<keyword evidence="1" id="KW-0472">Membrane</keyword>
<proteinExistence type="predicted"/>
<feature type="domain" description="Protein FecR C-terminal" evidence="3">
    <location>
        <begin position="257"/>
        <end position="324"/>
    </location>
</feature>
<evidence type="ECO:0000256" key="1">
    <source>
        <dbReference type="SAM" id="Phobius"/>
    </source>
</evidence>
<dbReference type="InterPro" id="IPR032508">
    <property type="entry name" value="FecR_C"/>
</dbReference>
<dbReference type="PIRSF" id="PIRSF018266">
    <property type="entry name" value="FecR"/>
    <property type="match status" value="1"/>
</dbReference>
<evidence type="ECO:0000259" key="2">
    <source>
        <dbReference type="Pfam" id="PF04773"/>
    </source>
</evidence>
<dbReference type="OrthoDB" id="1452822at2"/>
<dbReference type="Gene3D" id="3.55.50.30">
    <property type="match status" value="1"/>
</dbReference>
<organism evidence="4 5">
    <name type="scientific">Albibacterium bauzanense</name>
    <dbReference type="NCBI Taxonomy" id="653929"/>
    <lineage>
        <taxon>Bacteria</taxon>
        <taxon>Pseudomonadati</taxon>
        <taxon>Bacteroidota</taxon>
        <taxon>Sphingobacteriia</taxon>
        <taxon>Sphingobacteriales</taxon>
        <taxon>Sphingobacteriaceae</taxon>
        <taxon>Albibacterium</taxon>
    </lineage>
</organism>
<feature type="transmembrane region" description="Helical" evidence="1">
    <location>
        <begin position="89"/>
        <end position="110"/>
    </location>
</feature>
<keyword evidence="1" id="KW-0812">Transmembrane</keyword>
<evidence type="ECO:0000313" key="5">
    <source>
        <dbReference type="Proteomes" id="UP000294616"/>
    </source>
</evidence>
<accession>A0A4V2PX57</accession>
<dbReference type="Proteomes" id="UP000294616">
    <property type="component" value="Unassembled WGS sequence"/>
</dbReference>
<dbReference type="GO" id="GO:0016989">
    <property type="term" value="F:sigma factor antagonist activity"/>
    <property type="evidence" value="ECO:0007669"/>
    <property type="project" value="TreeGrafter"/>
</dbReference>
<evidence type="ECO:0000313" key="4">
    <source>
        <dbReference type="EMBL" id="TCK80831.1"/>
    </source>
</evidence>
<dbReference type="InterPro" id="IPR012373">
    <property type="entry name" value="Ferrdict_sens_TM"/>
</dbReference>
<name>A0A4V2PX57_9SPHI</name>
<gene>
    <name evidence="4" type="ORF">C8N28_2585</name>
</gene>
<reference evidence="4 5" key="1">
    <citation type="submission" date="2019-03" db="EMBL/GenBank/DDBJ databases">
        <title>Genomic Encyclopedia of Archaeal and Bacterial Type Strains, Phase II (KMG-II): from individual species to whole genera.</title>
        <authorList>
            <person name="Goeker M."/>
        </authorList>
    </citation>
    <scope>NUCLEOTIDE SEQUENCE [LARGE SCALE GENOMIC DNA]</scope>
    <source>
        <strain evidence="4 5">DSM 22554</strain>
    </source>
</reference>
<dbReference type="AlphaFoldDB" id="A0A4V2PX57"/>
<evidence type="ECO:0000259" key="3">
    <source>
        <dbReference type="Pfam" id="PF16344"/>
    </source>
</evidence>
<dbReference type="PANTHER" id="PTHR30273:SF2">
    <property type="entry name" value="PROTEIN FECR"/>
    <property type="match status" value="1"/>
</dbReference>
<dbReference type="PANTHER" id="PTHR30273">
    <property type="entry name" value="PERIPLASMIC SIGNAL SENSOR AND SIGMA FACTOR ACTIVATOR FECR-RELATED"/>
    <property type="match status" value="1"/>
</dbReference>
<sequence>MKQKVNEELLIKYLVNETSSDEKELVEKWIADSAENEKKYADFKLILESSEAFALKNEVNEDEAWARFQKRVQSGEISNSSRKPDGFQWLKVAAILVLVSVGLWLSYITIINPKGLNSTIIVQTFNEIRIDTLPDGSIVTLNKNSQLSYPKRFSGNNRTISLDGGEAFFNITPNPSKPFIVNINDVQVKVVGTSFNIRTGNDHTELIVETGIVEVSKKDIIIRLKRNEMVDINKSDNSFEKKINTDQLYKYYRNKEFIADDTPLWRLVEVLNEAYDAQIIIEGNGLKNILLNTTFKDKSLDAILDIICQTLNIKADKSGEQIILHR</sequence>
<keyword evidence="5" id="KW-1185">Reference proteome</keyword>
<protein>
    <submittedName>
        <fullName evidence="4">FecR family protein</fullName>
    </submittedName>
</protein>
<dbReference type="RefSeq" id="WP_132225512.1">
    <property type="nucleotide sequence ID" value="NZ_SMGO01000003.1"/>
</dbReference>
<feature type="domain" description="FecR protein" evidence="2">
    <location>
        <begin position="132"/>
        <end position="214"/>
    </location>
</feature>
<dbReference type="Pfam" id="PF04773">
    <property type="entry name" value="FecR"/>
    <property type="match status" value="1"/>
</dbReference>
<dbReference type="EMBL" id="SMGO01000003">
    <property type="protein sequence ID" value="TCK80831.1"/>
    <property type="molecule type" value="Genomic_DNA"/>
</dbReference>